<organism evidence="7 8">
    <name type="scientific">Nocardioides guangzhouensis</name>
    <dbReference type="NCBI Taxonomy" id="2497878"/>
    <lineage>
        <taxon>Bacteria</taxon>
        <taxon>Bacillati</taxon>
        <taxon>Actinomycetota</taxon>
        <taxon>Actinomycetes</taxon>
        <taxon>Propionibacteriales</taxon>
        <taxon>Nocardioidaceae</taxon>
        <taxon>Nocardioides</taxon>
    </lineage>
</organism>
<feature type="transmembrane region" description="Helical" evidence="6">
    <location>
        <begin position="236"/>
        <end position="253"/>
    </location>
</feature>
<proteinExistence type="predicted"/>
<dbReference type="Pfam" id="PF03631">
    <property type="entry name" value="Virul_fac_BrkB"/>
    <property type="match status" value="1"/>
</dbReference>
<dbReference type="GO" id="GO:0005886">
    <property type="term" value="C:plasma membrane"/>
    <property type="evidence" value="ECO:0007669"/>
    <property type="project" value="UniProtKB-SubCell"/>
</dbReference>
<accession>A0A4Q4ZG82</accession>
<dbReference type="PANTHER" id="PTHR30213:SF1">
    <property type="entry name" value="INNER MEMBRANE PROTEIN YHJD"/>
    <property type="match status" value="1"/>
</dbReference>
<feature type="transmembrane region" description="Helical" evidence="6">
    <location>
        <begin position="85"/>
        <end position="106"/>
    </location>
</feature>
<dbReference type="OrthoDB" id="4127374at2"/>
<name>A0A4Q4ZG82_9ACTN</name>
<keyword evidence="8" id="KW-1185">Reference proteome</keyword>
<comment type="caution">
    <text evidence="7">The sequence shown here is derived from an EMBL/GenBank/DDBJ whole genome shotgun (WGS) entry which is preliminary data.</text>
</comment>
<comment type="subcellular location">
    <subcellularLocation>
        <location evidence="1">Cell membrane</location>
        <topology evidence="1">Multi-pass membrane protein</topology>
    </subcellularLocation>
</comment>
<evidence type="ECO:0000256" key="3">
    <source>
        <dbReference type="ARBA" id="ARBA00022692"/>
    </source>
</evidence>
<keyword evidence="3 6" id="KW-0812">Transmembrane</keyword>
<evidence type="ECO:0000256" key="6">
    <source>
        <dbReference type="SAM" id="Phobius"/>
    </source>
</evidence>
<protein>
    <submittedName>
        <fullName evidence="7">YihY/virulence factor BrkB family protein</fullName>
    </submittedName>
</protein>
<evidence type="ECO:0000256" key="1">
    <source>
        <dbReference type="ARBA" id="ARBA00004651"/>
    </source>
</evidence>
<sequence>MVDHAVRTVEHYSELKGSLQAGAVTYFAMLSVFPILALAFFAVGWIARLYPDAEADLVTAVNNVLPGLIGNGDGQISLQTIKTSYATVGLLGLLGVLYAGLGWISAMRQALVLMFETPERKQLGFVPGKLRDLLSMVLVGTVLLVTVAISGFVSTYSADLLDWMGLGTDLSLLLKALTVLIGIAANMLLMWALFRLLADPALPSRSLWSGALVGALGFEVLKRLSSLLLAATKSSPAVQAFGIVLVLLVWINYTSQVILYAASWARTHPAARAVRDREAELAHVVEGPSVRLDPSLEESSGDGSRTRVAFAAGGASMLALMALVRRVVNRKD</sequence>
<evidence type="ECO:0000313" key="7">
    <source>
        <dbReference type="EMBL" id="RYP86314.1"/>
    </source>
</evidence>
<keyword evidence="5 6" id="KW-0472">Membrane</keyword>
<evidence type="ECO:0000256" key="5">
    <source>
        <dbReference type="ARBA" id="ARBA00023136"/>
    </source>
</evidence>
<feature type="transmembrane region" description="Helical" evidence="6">
    <location>
        <begin position="23"/>
        <end position="47"/>
    </location>
</feature>
<dbReference type="PANTHER" id="PTHR30213">
    <property type="entry name" value="INNER MEMBRANE PROTEIN YHJD"/>
    <property type="match status" value="1"/>
</dbReference>
<evidence type="ECO:0000313" key="8">
    <source>
        <dbReference type="Proteomes" id="UP000295198"/>
    </source>
</evidence>
<evidence type="ECO:0000256" key="4">
    <source>
        <dbReference type="ARBA" id="ARBA00022989"/>
    </source>
</evidence>
<dbReference type="AlphaFoldDB" id="A0A4Q4ZG82"/>
<gene>
    <name evidence="7" type="ORF">EKO23_09565</name>
</gene>
<dbReference type="InterPro" id="IPR017039">
    <property type="entry name" value="Virul_fac_BrkB"/>
</dbReference>
<reference evidence="7 8" key="1">
    <citation type="submission" date="2019-01" db="EMBL/GenBank/DDBJ databases">
        <title>Nocardioides guangzhouensis sp. nov., an actinobacterium isolated from soil.</title>
        <authorList>
            <person name="Fu Y."/>
            <person name="Cai Y."/>
            <person name="Lin Z."/>
            <person name="Chen P."/>
        </authorList>
    </citation>
    <scope>NUCLEOTIDE SEQUENCE [LARGE SCALE GENOMIC DNA]</scope>
    <source>
        <strain evidence="7 8">130</strain>
    </source>
</reference>
<feature type="transmembrane region" description="Helical" evidence="6">
    <location>
        <begin position="170"/>
        <end position="194"/>
    </location>
</feature>
<feature type="transmembrane region" description="Helical" evidence="6">
    <location>
        <begin position="133"/>
        <end position="158"/>
    </location>
</feature>
<evidence type="ECO:0000256" key="2">
    <source>
        <dbReference type="ARBA" id="ARBA00022475"/>
    </source>
</evidence>
<keyword evidence="4 6" id="KW-1133">Transmembrane helix</keyword>
<keyword evidence="2" id="KW-1003">Cell membrane</keyword>
<dbReference type="EMBL" id="SDKM01000012">
    <property type="protein sequence ID" value="RYP86314.1"/>
    <property type="molecule type" value="Genomic_DNA"/>
</dbReference>
<feature type="transmembrane region" description="Helical" evidence="6">
    <location>
        <begin position="308"/>
        <end position="328"/>
    </location>
</feature>
<dbReference type="Proteomes" id="UP000295198">
    <property type="component" value="Unassembled WGS sequence"/>
</dbReference>